<evidence type="ECO:0000313" key="2">
    <source>
        <dbReference type="Proteomes" id="UP001292094"/>
    </source>
</evidence>
<gene>
    <name evidence="1" type="ORF">Pmani_025393</name>
</gene>
<dbReference type="EMBL" id="JAWZYT010002716">
    <property type="protein sequence ID" value="KAK4302516.1"/>
    <property type="molecule type" value="Genomic_DNA"/>
</dbReference>
<comment type="caution">
    <text evidence="1">The sequence shown here is derived from an EMBL/GenBank/DDBJ whole genome shotgun (WGS) entry which is preliminary data.</text>
</comment>
<keyword evidence="2" id="KW-1185">Reference proteome</keyword>
<organism evidence="1 2">
    <name type="scientific">Petrolisthes manimaculis</name>
    <dbReference type="NCBI Taxonomy" id="1843537"/>
    <lineage>
        <taxon>Eukaryota</taxon>
        <taxon>Metazoa</taxon>
        <taxon>Ecdysozoa</taxon>
        <taxon>Arthropoda</taxon>
        <taxon>Crustacea</taxon>
        <taxon>Multicrustacea</taxon>
        <taxon>Malacostraca</taxon>
        <taxon>Eumalacostraca</taxon>
        <taxon>Eucarida</taxon>
        <taxon>Decapoda</taxon>
        <taxon>Pleocyemata</taxon>
        <taxon>Anomura</taxon>
        <taxon>Galatheoidea</taxon>
        <taxon>Porcellanidae</taxon>
        <taxon>Petrolisthes</taxon>
    </lineage>
</organism>
<dbReference type="Proteomes" id="UP001292094">
    <property type="component" value="Unassembled WGS sequence"/>
</dbReference>
<evidence type="ECO:0000313" key="1">
    <source>
        <dbReference type="EMBL" id="KAK4302516.1"/>
    </source>
</evidence>
<name>A0AAE1P871_9EUCA</name>
<reference evidence="1" key="1">
    <citation type="submission" date="2023-11" db="EMBL/GenBank/DDBJ databases">
        <title>Genome assemblies of two species of porcelain crab, Petrolisthes cinctipes and Petrolisthes manimaculis (Anomura: Porcellanidae).</title>
        <authorList>
            <person name="Angst P."/>
        </authorList>
    </citation>
    <scope>NUCLEOTIDE SEQUENCE</scope>
    <source>
        <strain evidence="1">PB745_02</strain>
        <tissue evidence="1">Gill</tissue>
    </source>
</reference>
<dbReference type="AlphaFoldDB" id="A0AAE1P871"/>
<proteinExistence type="predicted"/>
<accession>A0AAE1P871</accession>
<protein>
    <submittedName>
        <fullName evidence="1">Uncharacterized protein</fullName>
    </submittedName>
</protein>
<sequence length="171" mass="18976">MLYFQQQDEIKKSYPDGQCNIKNKQLGALIPPLHLCHPILSPHINCLYTHPLSISLCPLTPHSSFLANPASILHPPTHPHLPFTHQTLSSFPPTQSPTYPIQPSTIIPSSPNQHPSLTSHLHHPPPLFFSTHPPLAFTHPPSLSFTYLSSLLNHPAIILPCPSTHSHHFPS</sequence>